<name>A0A8H7QIA9_9FUNG</name>
<keyword evidence="3" id="KW-1185">Reference proteome</keyword>
<sequence length="256" mass="30051">MTEQPSLKRKLNESPTRHRPIEHSKTSTDTNGLIWSRHHWSKLEEWYIVEDRDYVKAAEAYYSHHCIQAEETWTLAQLTKKSRCLDTFAKAHDNLLPSELQQKRREIMMTQLPPLPPQRTPSLTPQGTPTRMNSDETRLYRSPVRDWSPRNTLDDNDAPLQQQEQMSPYRFRPSLLERTPSVKQETEDPVRSPNRFRPSSLERTPSMKRETEDLVRSPNRTLSRTDSLLRQSSYSEDMPPAKYPKLKSYPSDMSLS</sequence>
<dbReference type="OrthoDB" id="2288891at2759"/>
<evidence type="ECO:0000256" key="1">
    <source>
        <dbReference type="SAM" id="MobiDB-lite"/>
    </source>
</evidence>
<gene>
    <name evidence="2" type="ORF">INT47_002879</name>
</gene>
<proteinExistence type="predicted"/>
<feature type="compositionally biased region" description="Basic and acidic residues" evidence="1">
    <location>
        <begin position="205"/>
        <end position="215"/>
    </location>
</feature>
<protein>
    <submittedName>
        <fullName evidence="2">Uncharacterized protein</fullName>
    </submittedName>
</protein>
<evidence type="ECO:0000313" key="2">
    <source>
        <dbReference type="EMBL" id="KAG2193187.1"/>
    </source>
</evidence>
<feature type="compositionally biased region" description="Basic and acidic residues" evidence="1">
    <location>
        <begin position="133"/>
        <end position="148"/>
    </location>
</feature>
<feature type="compositionally biased region" description="Basic and acidic residues" evidence="1">
    <location>
        <begin position="10"/>
        <end position="26"/>
    </location>
</feature>
<dbReference type="EMBL" id="JAEPRD010000244">
    <property type="protein sequence ID" value="KAG2193187.1"/>
    <property type="molecule type" value="Genomic_DNA"/>
</dbReference>
<reference evidence="2" key="1">
    <citation type="submission" date="2020-12" db="EMBL/GenBank/DDBJ databases">
        <title>Metabolic potential, ecology and presence of endohyphal bacteria is reflected in genomic diversity of Mucoromycotina.</title>
        <authorList>
            <person name="Muszewska A."/>
            <person name="Okrasinska A."/>
            <person name="Steczkiewicz K."/>
            <person name="Drgas O."/>
            <person name="Orlowska M."/>
            <person name="Perlinska-Lenart U."/>
            <person name="Aleksandrzak-Piekarczyk T."/>
            <person name="Szatraj K."/>
            <person name="Zielenkiewicz U."/>
            <person name="Pilsyk S."/>
            <person name="Malc E."/>
            <person name="Mieczkowski P."/>
            <person name="Kruszewska J.S."/>
            <person name="Biernat P."/>
            <person name="Pawlowska J."/>
        </authorList>
    </citation>
    <scope>NUCLEOTIDE SEQUENCE</scope>
    <source>
        <strain evidence="2">WA0000017839</strain>
    </source>
</reference>
<dbReference type="AlphaFoldDB" id="A0A8H7QIA9"/>
<organism evidence="2 3">
    <name type="scientific">Mucor saturninus</name>
    <dbReference type="NCBI Taxonomy" id="64648"/>
    <lineage>
        <taxon>Eukaryota</taxon>
        <taxon>Fungi</taxon>
        <taxon>Fungi incertae sedis</taxon>
        <taxon>Mucoromycota</taxon>
        <taxon>Mucoromycotina</taxon>
        <taxon>Mucoromycetes</taxon>
        <taxon>Mucorales</taxon>
        <taxon>Mucorineae</taxon>
        <taxon>Mucoraceae</taxon>
        <taxon>Mucor</taxon>
    </lineage>
</organism>
<feature type="region of interest" description="Disordered" evidence="1">
    <location>
        <begin position="112"/>
        <end position="256"/>
    </location>
</feature>
<accession>A0A8H7QIA9</accession>
<comment type="caution">
    <text evidence="2">The sequence shown here is derived from an EMBL/GenBank/DDBJ whole genome shotgun (WGS) entry which is preliminary data.</text>
</comment>
<evidence type="ECO:0000313" key="3">
    <source>
        <dbReference type="Proteomes" id="UP000603453"/>
    </source>
</evidence>
<feature type="region of interest" description="Disordered" evidence="1">
    <location>
        <begin position="1"/>
        <end position="28"/>
    </location>
</feature>
<dbReference type="Proteomes" id="UP000603453">
    <property type="component" value="Unassembled WGS sequence"/>
</dbReference>
<feature type="compositionally biased region" description="Polar residues" evidence="1">
    <location>
        <begin position="218"/>
        <end position="235"/>
    </location>
</feature>